<name>A0ABY6CAX0_9HYPH</name>
<dbReference type="EMBL" id="CP104965">
    <property type="protein sequence ID" value="UXN68232.1"/>
    <property type="molecule type" value="Genomic_DNA"/>
</dbReference>
<sequence length="119" mass="12952">MILVKATPESEAGVIPSAQAFAAMDQYNEALIDAGIMLHSEGLMASSKGTRLRFDGEGITVTGGPFAETRELICGFWLIDVKSRDEALAWCRRIPFENGEEIELRQVFEAADFAVNAVA</sequence>
<dbReference type="SUPFAM" id="SSF54909">
    <property type="entry name" value="Dimeric alpha+beta barrel"/>
    <property type="match status" value="1"/>
</dbReference>
<keyword evidence="4" id="KW-1185">Reference proteome</keyword>
<dbReference type="Gene3D" id="3.30.70.1060">
    <property type="entry name" value="Dimeric alpha+beta barrel"/>
    <property type="match status" value="1"/>
</dbReference>
<protein>
    <submittedName>
        <fullName evidence="3">YciI family protein</fullName>
    </submittedName>
</protein>
<evidence type="ECO:0000259" key="2">
    <source>
        <dbReference type="Pfam" id="PF03795"/>
    </source>
</evidence>
<organism evidence="3 4">
    <name type="scientific">Devosia neptuniae</name>
    <dbReference type="NCBI Taxonomy" id="191302"/>
    <lineage>
        <taxon>Bacteria</taxon>
        <taxon>Pseudomonadati</taxon>
        <taxon>Pseudomonadota</taxon>
        <taxon>Alphaproteobacteria</taxon>
        <taxon>Hyphomicrobiales</taxon>
        <taxon>Devosiaceae</taxon>
        <taxon>Devosia</taxon>
    </lineage>
</organism>
<reference evidence="3 4" key="1">
    <citation type="submission" date="2022-09" db="EMBL/GenBank/DDBJ databases">
        <title>Interaction between co-microsymbionts with complementary sets of symbiotic genes in legume-rhizobium systems.</title>
        <authorList>
            <person name="Safronova V."/>
            <person name="Sazanova A."/>
            <person name="Afonin A."/>
            <person name="Chirak E."/>
        </authorList>
    </citation>
    <scope>NUCLEOTIDE SEQUENCE [LARGE SCALE GENOMIC DNA]</scope>
    <source>
        <strain evidence="3 4">A18/4-1</strain>
    </source>
</reference>
<accession>A0ABY6CAX0</accession>
<evidence type="ECO:0000313" key="3">
    <source>
        <dbReference type="EMBL" id="UXN68232.1"/>
    </source>
</evidence>
<feature type="domain" description="YCII-related" evidence="2">
    <location>
        <begin position="1"/>
        <end position="109"/>
    </location>
</feature>
<comment type="similarity">
    <text evidence="1">Belongs to the YciI family.</text>
</comment>
<evidence type="ECO:0000256" key="1">
    <source>
        <dbReference type="ARBA" id="ARBA00007689"/>
    </source>
</evidence>
<evidence type="ECO:0000313" key="4">
    <source>
        <dbReference type="Proteomes" id="UP001061862"/>
    </source>
</evidence>
<dbReference type="Pfam" id="PF03795">
    <property type="entry name" value="YCII"/>
    <property type="match status" value="1"/>
</dbReference>
<dbReference type="PANTHER" id="PTHR35174:SF4">
    <property type="entry name" value="BLL7163 PROTEIN"/>
    <property type="match status" value="1"/>
</dbReference>
<proteinExistence type="inferred from homology"/>
<dbReference type="InterPro" id="IPR005545">
    <property type="entry name" value="YCII"/>
</dbReference>
<dbReference type="InterPro" id="IPR011008">
    <property type="entry name" value="Dimeric_a/b-barrel"/>
</dbReference>
<dbReference type="PANTHER" id="PTHR35174">
    <property type="entry name" value="BLL7171 PROTEIN-RELATED"/>
    <property type="match status" value="1"/>
</dbReference>
<dbReference type="Proteomes" id="UP001061862">
    <property type="component" value="Chromosome"/>
</dbReference>
<dbReference type="RefSeq" id="WP_262165969.1">
    <property type="nucleotide sequence ID" value="NZ_CP104965.1"/>
</dbReference>
<gene>
    <name evidence="3" type="ORF">N8A98_13190</name>
</gene>